<name>A0A2W2ASW4_9HYPH</name>
<evidence type="ECO:0000256" key="2">
    <source>
        <dbReference type="ARBA" id="ARBA00004824"/>
    </source>
</evidence>
<dbReference type="Gene3D" id="3.20.10.10">
    <property type="entry name" value="D-amino Acid Aminotransferase, subunit A, domain 2"/>
    <property type="match status" value="1"/>
</dbReference>
<accession>A0A2W2ASW4</accession>
<keyword evidence="12" id="KW-0808">Transferase</keyword>
<dbReference type="PANTHER" id="PTHR42743:SF11">
    <property type="entry name" value="AMINODEOXYCHORISMATE LYASE"/>
    <property type="match status" value="1"/>
</dbReference>
<dbReference type="GO" id="GO:0005829">
    <property type="term" value="C:cytosol"/>
    <property type="evidence" value="ECO:0007669"/>
    <property type="project" value="TreeGrafter"/>
</dbReference>
<dbReference type="InterPro" id="IPR001544">
    <property type="entry name" value="Aminotrans_IV"/>
</dbReference>
<evidence type="ECO:0000256" key="5">
    <source>
        <dbReference type="ARBA" id="ARBA00009320"/>
    </source>
</evidence>
<comment type="pathway">
    <text evidence="2">Amino-acid biosynthesis; L-isoleucine biosynthesis; L-isoleucine from 2-oxobutanoate: step 4/4.</text>
</comment>
<comment type="pathway">
    <text evidence="4">Amino-acid biosynthesis; L-leucine biosynthesis; L-leucine from 3-methyl-2-oxobutanoate: step 4/4.</text>
</comment>
<evidence type="ECO:0000256" key="3">
    <source>
        <dbReference type="ARBA" id="ARBA00004931"/>
    </source>
</evidence>
<comment type="similarity">
    <text evidence="5">Belongs to the class-IV pyridoxal-phosphate-dependent aminotransferase family.</text>
</comment>
<dbReference type="InterPro" id="IPR043132">
    <property type="entry name" value="BCAT-like_C"/>
</dbReference>
<evidence type="ECO:0000256" key="11">
    <source>
        <dbReference type="ARBA" id="ARBA00049229"/>
    </source>
</evidence>
<dbReference type="GO" id="GO:0004084">
    <property type="term" value="F:branched-chain-amino-acid transaminase activity"/>
    <property type="evidence" value="ECO:0007669"/>
    <property type="project" value="UniProtKB-EC"/>
</dbReference>
<gene>
    <name evidence="12" type="ORF">DK847_17410</name>
</gene>
<comment type="function">
    <text evidence="1">Acts on leucine, isoleucine and valine.</text>
</comment>
<comment type="catalytic activity">
    <reaction evidence="10">
        <text>L-isoleucine + 2-oxoglutarate = (S)-3-methyl-2-oxopentanoate + L-glutamate</text>
        <dbReference type="Rhea" id="RHEA:24801"/>
        <dbReference type="ChEBI" id="CHEBI:16810"/>
        <dbReference type="ChEBI" id="CHEBI:29985"/>
        <dbReference type="ChEBI" id="CHEBI:35146"/>
        <dbReference type="ChEBI" id="CHEBI:58045"/>
        <dbReference type="EC" id="2.6.1.42"/>
    </reaction>
</comment>
<dbReference type="EC" id="2.6.1.42" evidence="6"/>
<dbReference type="Pfam" id="PF01063">
    <property type="entry name" value="Aminotran_4"/>
    <property type="match status" value="1"/>
</dbReference>
<dbReference type="InterPro" id="IPR043131">
    <property type="entry name" value="BCAT-like_N"/>
</dbReference>
<keyword evidence="8" id="KW-0100">Branched-chain amino acid biosynthesis</keyword>
<sequence>MAKETTGTAWTWFKGEWHMGNPQLMGPMTHAPWLGSCVFDGARAFAGVAPDLDLHCQRIVRSAESFGLKVLKNAGEIEELIREGIAKFPKGAELYLRPMFWAEDGFVDVDPESTQFSVSVYDAPLPKPTGFSVTCSPFRRPSYEYAPTDAKAACHYPNSARAIREAKSRGFDNAVMLDALGHVAELSTANIWFAKDGEAHTPIPNGTFLNGVTRQRVVKLLRDAGIKVHERSIRWSEFLEADEVFSTGNWAKVAPITRVEQKNLQPGPIMQKARELYWDYALKGR</sequence>
<dbReference type="PANTHER" id="PTHR42743">
    <property type="entry name" value="AMINO-ACID AMINOTRANSFERASE"/>
    <property type="match status" value="1"/>
</dbReference>
<proteinExistence type="inferred from homology"/>
<dbReference type="NCBIfam" id="NF009896">
    <property type="entry name" value="PRK13356.1"/>
    <property type="match status" value="1"/>
</dbReference>
<reference evidence="13" key="1">
    <citation type="submission" date="2018-06" db="EMBL/GenBank/DDBJ databases">
        <title>Aestuariibacter litoralis strain KCTC 52945T.</title>
        <authorList>
            <person name="Li X."/>
            <person name="Salam N."/>
            <person name="Li J.-L."/>
            <person name="Chen Y.-M."/>
            <person name="Yang Z.-W."/>
            <person name="Zhang L.-Y."/>
            <person name="Han M.-X."/>
            <person name="Xiao M."/>
            <person name="Li W.-J."/>
        </authorList>
    </citation>
    <scope>NUCLEOTIDE SEQUENCE [LARGE SCALE GENOMIC DNA]</scope>
    <source>
        <strain evidence="13">KCTC 52945</strain>
    </source>
</reference>
<comment type="catalytic activity">
    <reaction evidence="11">
        <text>L-leucine + 2-oxoglutarate = 4-methyl-2-oxopentanoate + L-glutamate</text>
        <dbReference type="Rhea" id="RHEA:18321"/>
        <dbReference type="ChEBI" id="CHEBI:16810"/>
        <dbReference type="ChEBI" id="CHEBI:17865"/>
        <dbReference type="ChEBI" id="CHEBI:29985"/>
        <dbReference type="ChEBI" id="CHEBI:57427"/>
        <dbReference type="EC" id="2.6.1.42"/>
    </reaction>
</comment>
<keyword evidence="12" id="KW-0032">Aminotransferase</keyword>
<evidence type="ECO:0000256" key="4">
    <source>
        <dbReference type="ARBA" id="ARBA00005072"/>
    </source>
</evidence>
<evidence type="ECO:0000256" key="9">
    <source>
        <dbReference type="ARBA" id="ARBA00048212"/>
    </source>
</evidence>
<comment type="caution">
    <text evidence="12">The sequence shown here is derived from an EMBL/GenBank/DDBJ whole genome shotgun (WGS) entry which is preliminary data.</text>
</comment>
<evidence type="ECO:0000256" key="10">
    <source>
        <dbReference type="ARBA" id="ARBA00048798"/>
    </source>
</evidence>
<dbReference type="GO" id="GO:0009082">
    <property type="term" value="P:branched-chain amino acid biosynthetic process"/>
    <property type="evidence" value="ECO:0007669"/>
    <property type="project" value="UniProtKB-KW"/>
</dbReference>
<dbReference type="Proteomes" id="UP000248795">
    <property type="component" value="Unassembled WGS sequence"/>
</dbReference>
<evidence type="ECO:0000256" key="6">
    <source>
        <dbReference type="ARBA" id="ARBA00013053"/>
    </source>
</evidence>
<dbReference type="InterPro" id="IPR050571">
    <property type="entry name" value="Class-IV_PLP-Dep_Aminotrnsfr"/>
</dbReference>
<dbReference type="Gene3D" id="3.30.470.10">
    <property type="match status" value="1"/>
</dbReference>
<dbReference type="AlphaFoldDB" id="A0A2W2ASW4"/>
<dbReference type="SUPFAM" id="SSF56752">
    <property type="entry name" value="D-aminoacid aminotransferase-like PLP-dependent enzymes"/>
    <property type="match status" value="1"/>
</dbReference>
<keyword evidence="8" id="KW-0028">Amino-acid biosynthesis</keyword>
<comment type="catalytic activity">
    <reaction evidence="9">
        <text>L-valine + 2-oxoglutarate = 3-methyl-2-oxobutanoate + L-glutamate</text>
        <dbReference type="Rhea" id="RHEA:24813"/>
        <dbReference type="ChEBI" id="CHEBI:11851"/>
        <dbReference type="ChEBI" id="CHEBI:16810"/>
        <dbReference type="ChEBI" id="CHEBI:29985"/>
        <dbReference type="ChEBI" id="CHEBI:57762"/>
        <dbReference type="EC" id="2.6.1.42"/>
    </reaction>
</comment>
<evidence type="ECO:0000256" key="8">
    <source>
        <dbReference type="ARBA" id="ARBA00023304"/>
    </source>
</evidence>
<keyword evidence="13" id="KW-1185">Reference proteome</keyword>
<evidence type="ECO:0000313" key="12">
    <source>
        <dbReference type="EMBL" id="PZF75620.1"/>
    </source>
</evidence>
<dbReference type="RefSeq" id="WP_111199814.1">
    <property type="nucleotide sequence ID" value="NZ_QKVK01000009.1"/>
</dbReference>
<evidence type="ECO:0000256" key="1">
    <source>
        <dbReference type="ARBA" id="ARBA00003109"/>
    </source>
</evidence>
<dbReference type="EMBL" id="QKVK01000009">
    <property type="protein sequence ID" value="PZF75620.1"/>
    <property type="molecule type" value="Genomic_DNA"/>
</dbReference>
<protein>
    <recommendedName>
        <fullName evidence="7">Probable branched-chain-amino-acid aminotransferase</fullName>
        <ecNumber evidence="6">2.6.1.42</ecNumber>
    </recommendedName>
</protein>
<dbReference type="InterPro" id="IPR036038">
    <property type="entry name" value="Aminotransferase-like"/>
</dbReference>
<evidence type="ECO:0000313" key="13">
    <source>
        <dbReference type="Proteomes" id="UP000248795"/>
    </source>
</evidence>
<organism evidence="12 13">
    <name type="scientific">Aestuariivirga litoralis</name>
    <dbReference type="NCBI Taxonomy" id="2650924"/>
    <lineage>
        <taxon>Bacteria</taxon>
        <taxon>Pseudomonadati</taxon>
        <taxon>Pseudomonadota</taxon>
        <taxon>Alphaproteobacteria</taxon>
        <taxon>Hyphomicrobiales</taxon>
        <taxon>Aestuariivirgaceae</taxon>
        <taxon>Aestuariivirga</taxon>
    </lineage>
</organism>
<evidence type="ECO:0000256" key="7">
    <source>
        <dbReference type="ARBA" id="ARBA00014472"/>
    </source>
</evidence>
<comment type="pathway">
    <text evidence="3">Amino-acid biosynthesis; L-valine biosynthesis; L-valine from pyruvate: step 4/4.</text>
</comment>